<evidence type="ECO:0000313" key="17">
    <source>
        <dbReference type="Proteomes" id="UP000606730"/>
    </source>
</evidence>
<keyword evidence="6" id="KW-0479">Metal-binding</keyword>
<reference evidence="16" key="2">
    <citation type="submission" date="2020-09" db="EMBL/GenBank/DDBJ databases">
        <authorList>
            <person name="Sun Q."/>
            <person name="Zhou Y."/>
        </authorList>
    </citation>
    <scope>NUCLEOTIDE SEQUENCE</scope>
    <source>
        <strain evidence="16">CGMCC 1.16012</strain>
    </source>
</reference>
<keyword evidence="5" id="KW-0812">Transmembrane</keyword>
<evidence type="ECO:0000256" key="2">
    <source>
        <dbReference type="ARBA" id="ARBA00004648"/>
    </source>
</evidence>
<keyword evidence="8" id="KW-0735">Signal-anchor</keyword>
<evidence type="ECO:0000256" key="1">
    <source>
        <dbReference type="ARBA" id="ARBA00004323"/>
    </source>
</evidence>
<organism evidence="16 17">
    <name type="scientific">Actibacterium pelagium</name>
    <dbReference type="NCBI Taxonomy" id="2029103"/>
    <lineage>
        <taxon>Bacteria</taxon>
        <taxon>Pseudomonadati</taxon>
        <taxon>Pseudomonadota</taxon>
        <taxon>Alphaproteobacteria</taxon>
        <taxon>Rhodobacterales</taxon>
        <taxon>Roseobacteraceae</taxon>
        <taxon>Actibacterium</taxon>
    </lineage>
</organism>
<dbReference type="GO" id="GO:0050650">
    <property type="term" value="P:chondroitin sulfate proteoglycan biosynthetic process"/>
    <property type="evidence" value="ECO:0007669"/>
    <property type="project" value="TreeGrafter"/>
</dbReference>
<feature type="domain" description="DUF5927" evidence="15">
    <location>
        <begin position="266"/>
        <end position="556"/>
    </location>
</feature>
<evidence type="ECO:0000256" key="12">
    <source>
        <dbReference type="ARBA" id="ARBA00023157"/>
    </source>
</evidence>
<protein>
    <recommendedName>
        <fullName evidence="14">Peptide O-xylosyltransferase</fullName>
    </recommendedName>
</protein>
<keyword evidence="10" id="KW-0333">Golgi apparatus</keyword>
<keyword evidence="3" id="KW-0328">Glycosyltransferase</keyword>
<dbReference type="GO" id="GO:0015012">
    <property type="term" value="P:heparan sulfate proteoglycan biosynthetic process"/>
    <property type="evidence" value="ECO:0007669"/>
    <property type="project" value="TreeGrafter"/>
</dbReference>
<keyword evidence="13" id="KW-0325">Glycoprotein</keyword>
<evidence type="ECO:0000256" key="8">
    <source>
        <dbReference type="ARBA" id="ARBA00022968"/>
    </source>
</evidence>
<dbReference type="GO" id="GO:0016020">
    <property type="term" value="C:membrane"/>
    <property type="evidence" value="ECO:0007669"/>
    <property type="project" value="InterPro"/>
</dbReference>
<dbReference type="Pfam" id="PF02485">
    <property type="entry name" value="Branch"/>
    <property type="match status" value="1"/>
</dbReference>
<reference evidence="16" key="1">
    <citation type="journal article" date="2014" name="Int. J. Syst. Evol. Microbiol.">
        <title>Complete genome sequence of Corynebacterium casei LMG S-19264T (=DSM 44701T), isolated from a smear-ripened cheese.</title>
        <authorList>
            <consortium name="US DOE Joint Genome Institute (JGI-PGF)"/>
            <person name="Walter F."/>
            <person name="Albersmeier A."/>
            <person name="Kalinowski J."/>
            <person name="Ruckert C."/>
        </authorList>
    </citation>
    <scope>NUCLEOTIDE SEQUENCE</scope>
    <source>
        <strain evidence="16">CGMCC 1.16012</strain>
    </source>
</reference>
<sequence length="565" mass="64803">MTVGVIMLAHTALDRASTVARYFAQNGCPVMIHCDKSTPLEDYENFVRSLSGVKLVSFVDRVRVDWGTWTLVSATLKASEALLEKHPEVQHVMLASGSCLPLRPVSELRDYLAQHPKTDFIESVTTRDVRWTIGGLDEERFHLRFPFSWKRHRRFFDRYVALQRRIGFRRKIPRGLIPHLGSQWWCLTRSTLTSILEGPRRAEFDTYFKRVWIPDESYFQTLVRYYGRDVESRSLTLSKFDFHGKPHVFYDDHLQLLRNSDCFMVRKVWPNANRLYREFLRPAASRKPAADPNPGKIERVFAQSRLLRHQGRRGLYMTSRFPCQAVSNRLTAAPYSVFQGFTDIFEDFEGWLARVAGGHAHGHLFAPEGAEFSAGATTVKGGLTSDAGLRDHNPKSFLTNLLWNLRGERQSFQFSPRDNQAILRFIADDPNAQLSVITGTWALPLFHAGLDAEEARKKAAYLQRVEASQLEILQSPHCHARVRIWSLTDFLNAPADHLQLLTGDLGLRSQRQLTEIPRLKNLEGFDDFLINLRNAGMQIQLLGTFPQEMALRQFHSKDPQQVAAK</sequence>
<accession>A0A917AIT8</accession>
<dbReference type="InterPro" id="IPR043538">
    <property type="entry name" value="XYLT"/>
</dbReference>
<dbReference type="InterPro" id="IPR003406">
    <property type="entry name" value="Glyco_trans_14"/>
</dbReference>
<dbReference type="OrthoDB" id="7943907at2"/>
<keyword evidence="17" id="KW-1185">Reference proteome</keyword>
<evidence type="ECO:0000313" key="16">
    <source>
        <dbReference type="EMBL" id="GGE56394.1"/>
    </source>
</evidence>
<evidence type="ECO:0000259" key="15">
    <source>
        <dbReference type="Pfam" id="PF19349"/>
    </source>
</evidence>
<dbReference type="AlphaFoldDB" id="A0A917AIT8"/>
<comment type="subcellular location">
    <subcellularLocation>
        <location evidence="2">Endoplasmic reticulum membrane</location>
        <topology evidence="2">Single-pass type II membrane protein</topology>
    </subcellularLocation>
    <subcellularLocation>
        <location evidence="1">Golgi apparatus membrane</location>
        <topology evidence="1">Single-pass type II membrane protein</topology>
    </subcellularLocation>
</comment>
<gene>
    <name evidence="16" type="ORF">GCM10011517_25140</name>
</gene>
<evidence type="ECO:0000256" key="13">
    <source>
        <dbReference type="ARBA" id="ARBA00023180"/>
    </source>
</evidence>
<dbReference type="InterPro" id="IPR045971">
    <property type="entry name" value="DUF5927"/>
</dbReference>
<keyword evidence="7" id="KW-0256">Endoplasmic reticulum</keyword>
<dbReference type="PANTHER" id="PTHR46025:SF3">
    <property type="entry name" value="XYLOSYLTRANSFERASE OXT"/>
    <property type="match status" value="1"/>
</dbReference>
<evidence type="ECO:0000256" key="9">
    <source>
        <dbReference type="ARBA" id="ARBA00022989"/>
    </source>
</evidence>
<dbReference type="Pfam" id="PF19349">
    <property type="entry name" value="DUF5927"/>
    <property type="match status" value="1"/>
</dbReference>
<evidence type="ECO:0000256" key="3">
    <source>
        <dbReference type="ARBA" id="ARBA00022676"/>
    </source>
</evidence>
<evidence type="ECO:0000256" key="7">
    <source>
        <dbReference type="ARBA" id="ARBA00022824"/>
    </source>
</evidence>
<keyword evidence="12" id="KW-1015">Disulfide bond</keyword>
<evidence type="ECO:0000256" key="14">
    <source>
        <dbReference type="ARBA" id="ARBA00042865"/>
    </source>
</evidence>
<dbReference type="PANTHER" id="PTHR46025">
    <property type="entry name" value="XYLOSYLTRANSFERASE OXT"/>
    <property type="match status" value="1"/>
</dbReference>
<dbReference type="GO" id="GO:0046872">
    <property type="term" value="F:metal ion binding"/>
    <property type="evidence" value="ECO:0007669"/>
    <property type="project" value="UniProtKB-KW"/>
</dbReference>
<keyword evidence="9" id="KW-1133">Transmembrane helix</keyword>
<evidence type="ECO:0000256" key="5">
    <source>
        <dbReference type="ARBA" id="ARBA00022692"/>
    </source>
</evidence>
<comment type="caution">
    <text evidence="16">The sequence shown here is derived from an EMBL/GenBank/DDBJ whole genome shotgun (WGS) entry which is preliminary data.</text>
</comment>
<evidence type="ECO:0000256" key="6">
    <source>
        <dbReference type="ARBA" id="ARBA00022723"/>
    </source>
</evidence>
<proteinExistence type="predicted"/>
<name>A0A917AIT8_9RHOB</name>
<dbReference type="RefSeq" id="WP_095594409.1">
    <property type="nucleotide sequence ID" value="NZ_BMKN01000002.1"/>
</dbReference>
<dbReference type="GO" id="GO:0030158">
    <property type="term" value="F:protein xylosyltransferase activity"/>
    <property type="evidence" value="ECO:0007669"/>
    <property type="project" value="InterPro"/>
</dbReference>
<evidence type="ECO:0000256" key="11">
    <source>
        <dbReference type="ARBA" id="ARBA00023136"/>
    </source>
</evidence>
<dbReference type="Proteomes" id="UP000606730">
    <property type="component" value="Unassembled WGS sequence"/>
</dbReference>
<keyword evidence="4 16" id="KW-0808">Transferase</keyword>
<evidence type="ECO:0000256" key="10">
    <source>
        <dbReference type="ARBA" id="ARBA00023034"/>
    </source>
</evidence>
<dbReference type="EMBL" id="BMKN01000002">
    <property type="protein sequence ID" value="GGE56394.1"/>
    <property type="molecule type" value="Genomic_DNA"/>
</dbReference>
<keyword evidence="11" id="KW-0472">Membrane</keyword>
<evidence type="ECO:0000256" key="4">
    <source>
        <dbReference type="ARBA" id="ARBA00022679"/>
    </source>
</evidence>